<reference evidence="6 7" key="1">
    <citation type="submission" date="2016-12" db="EMBL/GenBank/DDBJ databases">
        <title>Draft genome of Tersicoccus phoenicis 1P05MA.</title>
        <authorList>
            <person name="Nakajima Y."/>
            <person name="Yoshizawa S."/>
            <person name="Nakamura K."/>
            <person name="Ogura Y."/>
            <person name="Hayashi T."/>
            <person name="Kogure K."/>
        </authorList>
    </citation>
    <scope>NUCLEOTIDE SEQUENCE [LARGE SCALE GENOMIC DNA]</scope>
    <source>
        <strain evidence="6 7">1p05MA</strain>
    </source>
</reference>
<dbReference type="InterPro" id="IPR036388">
    <property type="entry name" value="WH-like_DNA-bd_sf"/>
</dbReference>
<dbReference type="InterPro" id="IPR051081">
    <property type="entry name" value="HTH_MetalResp_TranReg"/>
</dbReference>
<evidence type="ECO:0000256" key="4">
    <source>
        <dbReference type="SAM" id="MobiDB-lite"/>
    </source>
</evidence>
<keyword evidence="7" id="KW-1185">Reference proteome</keyword>
<dbReference type="InterPro" id="IPR036390">
    <property type="entry name" value="WH_DNA-bd_sf"/>
</dbReference>
<evidence type="ECO:0000256" key="2">
    <source>
        <dbReference type="ARBA" id="ARBA00023125"/>
    </source>
</evidence>
<keyword evidence="1" id="KW-0805">Transcription regulation</keyword>
<evidence type="ECO:0000313" key="7">
    <source>
        <dbReference type="Proteomes" id="UP000187085"/>
    </source>
</evidence>
<protein>
    <recommendedName>
        <fullName evidence="5">HTH arsR-type domain-containing protein</fullName>
    </recommendedName>
</protein>
<dbReference type="OrthoDB" id="3628603at2"/>
<organism evidence="6 7">
    <name type="scientific">Tersicoccus phoenicis</name>
    <dbReference type="NCBI Taxonomy" id="554083"/>
    <lineage>
        <taxon>Bacteria</taxon>
        <taxon>Bacillati</taxon>
        <taxon>Actinomycetota</taxon>
        <taxon>Actinomycetes</taxon>
        <taxon>Micrococcales</taxon>
        <taxon>Micrococcaceae</taxon>
        <taxon>Tersicoccus</taxon>
    </lineage>
</organism>
<dbReference type="Proteomes" id="UP000187085">
    <property type="component" value="Unassembled WGS sequence"/>
</dbReference>
<dbReference type="PANTHER" id="PTHR33154:SF33">
    <property type="entry name" value="TRANSCRIPTIONAL REPRESSOR SDPR"/>
    <property type="match status" value="1"/>
</dbReference>
<gene>
    <name evidence="6" type="ORF">BKD30_04320</name>
</gene>
<sequence length="169" mass="18254">MTPDARTGSEVYGLLADPTRRRLLAALRGQERSVGDLVIELAVSQPSVSKHLRTLRESGLVRMRASGQRRLYSLRLEPLLEAARWLDEFASGTAATARSQEPVPDGARRPNEAGSAGSDAVRTVRESATGVVVEEDGSSPIGRTVGRAAGRAAEMIANIPRLRRRNGRE</sequence>
<dbReference type="InterPro" id="IPR001845">
    <property type="entry name" value="HTH_ArsR_DNA-bd_dom"/>
</dbReference>
<dbReference type="GO" id="GO:0003700">
    <property type="term" value="F:DNA-binding transcription factor activity"/>
    <property type="evidence" value="ECO:0007669"/>
    <property type="project" value="InterPro"/>
</dbReference>
<dbReference type="CDD" id="cd00090">
    <property type="entry name" value="HTH_ARSR"/>
    <property type="match status" value="1"/>
</dbReference>
<dbReference type="Pfam" id="PF01022">
    <property type="entry name" value="HTH_5"/>
    <property type="match status" value="1"/>
</dbReference>
<dbReference type="PROSITE" id="PS50987">
    <property type="entry name" value="HTH_ARSR_2"/>
    <property type="match status" value="1"/>
</dbReference>
<dbReference type="EMBL" id="MRDE01000018">
    <property type="protein sequence ID" value="OMH27002.1"/>
    <property type="molecule type" value="Genomic_DNA"/>
</dbReference>
<dbReference type="STRING" id="554083.BKD30_04320"/>
<keyword evidence="2" id="KW-0238">DNA-binding</keyword>
<feature type="region of interest" description="Disordered" evidence="4">
    <location>
        <begin position="93"/>
        <end position="144"/>
    </location>
</feature>
<evidence type="ECO:0000256" key="3">
    <source>
        <dbReference type="ARBA" id="ARBA00023163"/>
    </source>
</evidence>
<name>A0A1R1LHM2_9MICC</name>
<dbReference type="InterPro" id="IPR011991">
    <property type="entry name" value="ArsR-like_HTH"/>
</dbReference>
<evidence type="ECO:0000256" key="1">
    <source>
        <dbReference type="ARBA" id="ARBA00023015"/>
    </source>
</evidence>
<keyword evidence="3" id="KW-0804">Transcription</keyword>
<dbReference type="PRINTS" id="PR00778">
    <property type="entry name" value="HTHARSR"/>
</dbReference>
<proteinExistence type="predicted"/>
<dbReference type="GO" id="GO:0003677">
    <property type="term" value="F:DNA binding"/>
    <property type="evidence" value="ECO:0007669"/>
    <property type="project" value="UniProtKB-KW"/>
</dbReference>
<dbReference type="SMART" id="SM00418">
    <property type="entry name" value="HTH_ARSR"/>
    <property type="match status" value="1"/>
</dbReference>
<accession>A0A1R1LHM2</accession>
<dbReference type="PANTHER" id="PTHR33154">
    <property type="entry name" value="TRANSCRIPTIONAL REGULATOR, ARSR FAMILY"/>
    <property type="match status" value="1"/>
</dbReference>
<feature type="domain" description="HTH arsR-type" evidence="5">
    <location>
        <begin position="1"/>
        <end position="94"/>
    </location>
</feature>
<evidence type="ECO:0000259" key="5">
    <source>
        <dbReference type="PROSITE" id="PS50987"/>
    </source>
</evidence>
<evidence type="ECO:0000313" key="6">
    <source>
        <dbReference type="EMBL" id="OMH27002.1"/>
    </source>
</evidence>
<dbReference type="AlphaFoldDB" id="A0A1R1LHM2"/>
<dbReference type="SUPFAM" id="SSF46785">
    <property type="entry name" value="Winged helix' DNA-binding domain"/>
    <property type="match status" value="1"/>
</dbReference>
<dbReference type="Gene3D" id="1.10.10.10">
    <property type="entry name" value="Winged helix-like DNA-binding domain superfamily/Winged helix DNA-binding domain"/>
    <property type="match status" value="1"/>
</dbReference>
<dbReference type="NCBIfam" id="NF033788">
    <property type="entry name" value="HTH_metalloreg"/>
    <property type="match status" value="1"/>
</dbReference>
<comment type="caution">
    <text evidence="6">The sequence shown here is derived from an EMBL/GenBank/DDBJ whole genome shotgun (WGS) entry which is preliminary data.</text>
</comment>